<evidence type="ECO:0000313" key="2">
    <source>
        <dbReference type="Proteomes" id="UP000040841"/>
    </source>
</evidence>
<dbReference type="AlphaFoldDB" id="A0AA36LMC5"/>
<accession>A0AA36LMC5</accession>
<gene>
    <name evidence="1" type="ORF">ERS008502_01320</name>
</gene>
<reference evidence="1 2" key="1">
    <citation type="submission" date="2015-03" db="EMBL/GenBank/DDBJ databases">
        <authorList>
            <consortium name="Pathogen Informatics"/>
            <person name="Murphy D."/>
        </authorList>
    </citation>
    <scope>NUCLEOTIDE SEQUENCE [LARGE SCALE GENOMIC DNA]</scope>
    <source>
        <strain evidence="1 2">FE82747</strain>
    </source>
</reference>
<organism evidence="1 2">
    <name type="scientific">Yersinia mollaretii</name>
    <dbReference type="NCBI Taxonomy" id="33060"/>
    <lineage>
        <taxon>Bacteria</taxon>
        <taxon>Pseudomonadati</taxon>
        <taxon>Pseudomonadota</taxon>
        <taxon>Gammaproteobacteria</taxon>
        <taxon>Enterobacterales</taxon>
        <taxon>Yersiniaceae</taxon>
        <taxon>Yersinia</taxon>
    </lineage>
</organism>
<comment type="caution">
    <text evidence="1">The sequence shown here is derived from an EMBL/GenBank/DDBJ whole genome shotgun (WGS) entry which is preliminary data.</text>
</comment>
<dbReference type="RefSeq" id="WP_049678244.1">
    <property type="nucleotide sequence ID" value="NZ_CABMMJ010000002.1"/>
</dbReference>
<name>A0AA36LMC5_YERMO</name>
<protein>
    <submittedName>
        <fullName evidence="1">Uncharacterized protein</fullName>
    </submittedName>
</protein>
<evidence type="ECO:0000313" key="1">
    <source>
        <dbReference type="EMBL" id="CNH78095.1"/>
    </source>
</evidence>
<proteinExistence type="predicted"/>
<dbReference type="EMBL" id="CQBM01000002">
    <property type="protein sequence ID" value="CNH78095.1"/>
    <property type="molecule type" value="Genomic_DNA"/>
</dbReference>
<dbReference type="Proteomes" id="UP000040841">
    <property type="component" value="Unassembled WGS sequence"/>
</dbReference>
<sequence>MTISKRGRVPNIIKEAVQEQFTRMGDGGYSTSIKWRKSESVNYFSVYRNLPDEPEPIIYTFAIHGEEIHYTSCDVNTCEATQKVLSNSEDAFFQFMFQCDLPLDFDAFNEIINKIKQYGLDVIAFYK</sequence>